<comment type="caution">
    <text evidence="1">The sequence shown here is derived from an EMBL/GenBank/DDBJ whole genome shotgun (WGS) entry which is preliminary data.</text>
</comment>
<dbReference type="AlphaFoldDB" id="A0A413TG43"/>
<evidence type="ECO:0000313" key="2">
    <source>
        <dbReference type="Proteomes" id="UP000283492"/>
    </source>
</evidence>
<evidence type="ECO:0000313" key="1">
    <source>
        <dbReference type="EMBL" id="RHA83930.1"/>
    </source>
</evidence>
<sequence length="78" mass="9423">MWIFGFHRKIISLFEILSEESITWADVNFLTNERQSDLLVTFNLYGNDKNVQLLFCPEMIEKIYRLIYNLRGIFIMEK</sequence>
<name>A0A413TG43_9FIRM</name>
<proteinExistence type="predicted"/>
<dbReference type="EMBL" id="QSFX01000037">
    <property type="protein sequence ID" value="RHA83930.1"/>
    <property type="molecule type" value="Genomic_DNA"/>
</dbReference>
<protein>
    <submittedName>
        <fullName evidence="1">Uncharacterized protein</fullName>
    </submittedName>
</protein>
<dbReference type="Proteomes" id="UP000283492">
    <property type="component" value="Unassembled WGS sequence"/>
</dbReference>
<gene>
    <name evidence="1" type="ORF">DW914_16015</name>
</gene>
<reference evidence="1 2" key="1">
    <citation type="submission" date="2018-08" db="EMBL/GenBank/DDBJ databases">
        <title>A genome reference for cultivated species of the human gut microbiota.</title>
        <authorList>
            <person name="Zou Y."/>
            <person name="Xue W."/>
            <person name="Luo G."/>
        </authorList>
    </citation>
    <scope>NUCLEOTIDE SEQUENCE [LARGE SCALE GENOMIC DNA]</scope>
    <source>
        <strain evidence="1 2">AM42-1AC</strain>
    </source>
</reference>
<accession>A0A413TG43</accession>
<organism evidence="1 2">
    <name type="scientific">Roseburia inulinivorans</name>
    <dbReference type="NCBI Taxonomy" id="360807"/>
    <lineage>
        <taxon>Bacteria</taxon>
        <taxon>Bacillati</taxon>
        <taxon>Bacillota</taxon>
        <taxon>Clostridia</taxon>
        <taxon>Lachnospirales</taxon>
        <taxon>Lachnospiraceae</taxon>
        <taxon>Roseburia</taxon>
    </lineage>
</organism>